<reference evidence="1" key="1">
    <citation type="journal article" date="2020" name="Stud. Mycol.">
        <title>101 Dothideomycetes genomes: a test case for predicting lifestyles and emergence of pathogens.</title>
        <authorList>
            <person name="Haridas S."/>
            <person name="Albert R."/>
            <person name="Binder M."/>
            <person name="Bloem J."/>
            <person name="Labutti K."/>
            <person name="Salamov A."/>
            <person name="Andreopoulos B."/>
            <person name="Baker S."/>
            <person name="Barry K."/>
            <person name="Bills G."/>
            <person name="Bluhm B."/>
            <person name="Cannon C."/>
            <person name="Castanera R."/>
            <person name="Culley D."/>
            <person name="Daum C."/>
            <person name="Ezra D."/>
            <person name="Gonzalez J."/>
            <person name="Henrissat B."/>
            <person name="Kuo A."/>
            <person name="Liang C."/>
            <person name="Lipzen A."/>
            <person name="Lutzoni F."/>
            <person name="Magnuson J."/>
            <person name="Mondo S."/>
            <person name="Nolan M."/>
            <person name="Ohm R."/>
            <person name="Pangilinan J."/>
            <person name="Park H.-J."/>
            <person name="Ramirez L."/>
            <person name="Alfaro M."/>
            <person name="Sun H."/>
            <person name="Tritt A."/>
            <person name="Yoshinaga Y."/>
            <person name="Zwiers L.-H."/>
            <person name="Turgeon B."/>
            <person name="Goodwin S."/>
            <person name="Spatafora J."/>
            <person name="Crous P."/>
            <person name="Grigoriev I."/>
        </authorList>
    </citation>
    <scope>NUCLEOTIDE SEQUENCE</scope>
    <source>
        <strain evidence="1">CBS 116005</strain>
    </source>
</reference>
<evidence type="ECO:0000313" key="1">
    <source>
        <dbReference type="EMBL" id="KAF2765593.1"/>
    </source>
</evidence>
<dbReference type="InterPro" id="IPR054208">
    <property type="entry name" value="DUF6914"/>
</dbReference>
<name>A0A6G1KY44_9PEZI</name>
<dbReference type="Proteomes" id="UP000799436">
    <property type="component" value="Unassembled WGS sequence"/>
</dbReference>
<dbReference type="AlphaFoldDB" id="A0A6G1KY44"/>
<dbReference type="Pfam" id="PF21858">
    <property type="entry name" value="DUF6914"/>
    <property type="match status" value="2"/>
</dbReference>
<dbReference type="OrthoDB" id="2679825at2759"/>
<organism evidence="1 2">
    <name type="scientific">Teratosphaeria nubilosa</name>
    <dbReference type="NCBI Taxonomy" id="161662"/>
    <lineage>
        <taxon>Eukaryota</taxon>
        <taxon>Fungi</taxon>
        <taxon>Dikarya</taxon>
        <taxon>Ascomycota</taxon>
        <taxon>Pezizomycotina</taxon>
        <taxon>Dothideomycetes</taxon>
        <taxon>Dothideomycetidae</taxon>
        <taxon>Mycosphaerellales</taxon>
        <taxon>Teratosphaeriaceae</taxon>
        <taxon>Teratosphaeria</taxon>
    </lineage>
</organism>
<proteinExistence type="predicted"/>
<protein>
    <submittedName>
        <fullName evidence="1">Uncharacterized protein</fullName>
    </submittedName>
</protein>
<gene>
    <name evidence="1" type="ORF">EJ03DRAFT_345601</name>
</gene>
<sequence>MPSDKPRLYVALYPSGTTNNEERKYHWAFLGWKYEEVGLKNVRSTITLLTRILIAKVEYERRLVEIMRSQPVIQDDPNWRCRTWIASVLKELARDGKAVGTSQLDWETVEATARQCVASKTADGRYQRYEDLLKRKPTWDMLEIKETMT</sequence>
<keyword evidence="2" id="KW-1185">Reference proteome</keyword>
<accession>A0A6G1KY44</accession>
<evidence type="ECO:0000313" key="2">
    <source>
        <dbReference type="Proteomes" id="UP000799436"/>
    </source>
</evidence>
<dbReference type="EMBL" id="ML995888">
    <property type="protein sequence ID" value="KAF2765593.1"/>
    <property type="molecule type" value="Genomic_DNA"/>
</dbReference>